<dbReference type="Proteomes" id="UP000612055">
    <property type="component" value="Unassembled WGS sequence"/>
</dbReference>
<dbReference type="Gene3D" id="1.20.5.110">
    <property type="match status" value="1"/>
</dbReference>
<evidence type="ECO:0000256" key="2">
    <source>
        <dbReference type="ARBA" id="ARBA00022448"/>
    </source>
</evidence>
<protein>
    <recommendedName>
        <fullName evidence="9">t-SNARE coiled-coil homology domain-containing protein</fullName>
    </recommendedName>
</protein>
<evidence type="ECO:0000256" key="1">
    <source>
        <dbReference type="ARBA" id="ARBA00004167"/>
    </source>
</evidence>
<accession>A0A835Y059</accession>
<keyword evidence="11" id="KW-1185">Reference proteome</keyword>
<keyword evidence="5 8" id="KW-1133">Transmembrane helix</keyword>
<evidence type="ECO:0000256" key="8">
    <source>
        <dbReference type="SAM" id="Phobius"/>
    </source>
</evidence>
<dbReference type="PANTHER" id="PTHR12791">
    <property type="entry name" value="GOLGI SNARE BET1-RELATED"/>
    <property type="match status" value="1"/>
</dbReference>
<dbReference type="OrthoDB" id="261831at2759"/>
<name>A0A835Y059_9CHLO</name>
<keyword evidence="4" id="KW-0653">Protein transport</keyword>
<dbReference type="InterPro" id="IPR000727">
    <property type="entry name" value="T_SNARE_dom"/>
</dbReference>
<evidence type="ECO:0000256" key="6">
    <source>
        <dbReference type="ARBA" id="ARBA00023136"/>
    </source>
</evidence>
<feature type="transmembrane region" description="Helical" evidence="8">
    <location>
        <begin position="94"/>
        <end position="112"/>
    </location>
</feature>
<keyword evidence="6 8" id="KW-0472">Membrane</keyword>
<proteinExistence type="predicted"/>
<gene>
    <name evidence="10" type="ORF">HYH03_012776</name>
</gene>
<dbReference type="SUPFAM" id="SSF58038">
    <property type="entry name" value="SNARE fusion complex"/>
    <property type="match status" value="1"/>
</dbReference>
<dbReference type="EMBL" id="JAEHOE010000080">
    <property type="protein sequence ID" value="KAG2488779.1"/>
    <property type="molecule type" value="Genomic_DNA"/>
</dbReference>
<keyword evidence="3 8" id="KW-0812">Transmembrane</keyword>
<dbReference type="GO" id="GO:0012505">
    <property type="term" value="C:endomembrane system"/>
    <property type="evidence" value="ECO:0007669"/>
    <property type="project" value="UniProtKB-ARBA"/>
</dbReference>
<feature type="domain" description="T-SNARE coiled-coil homology" evidence="9">
    <location>
        <begin position="30"/>
        <end position="85"/>
    </location>
</feature>
<dbReference type="AlphaFoldDB" id="A0A835Y059"/>
<dbReference type="Pfam" id="PF05739">
    <property type="entry name" value="SNARE"/>
    <property type="match status" value="1"/>
</dbReference>
<sequence>MAGYGRPGLSTRPGQQQDQVAINVGKFDFDSEIDGLRGHVKKIKQLSLAIEDEQKQQGELINSLEDTMERAKLVMRRAMGRLNIAYKQAQSNHMLFLILFALLMFTALYILGKVYRLGRAVLGG</sequence>
<evidence type="ECO:0000256" key="4">
    <source>
        <dbReference type="ARBA" id="ARBA00022927"/>
    </source>
</evidence>
<organism evidence="10 11">
    <name type="scientific">Edaphochlamys debaryana</name>
    <dbReference type="NCBI Taxonomy" id="47281"/>
    <lineage>
        <taxon>Eukaryota</taxon>
        <taxon>Viridiplantae</taxon>
        <taxon>Chlorophyta</taxon>
        <taxon>core chlorophytes</taxon>
        <taxon>Chlorophyceae</taxon>
        <taxon>CS clade</taxon>
        <taxon>Chlamydomonadales</taxon>
        <taxon>Chlamydomonadales incertae sedis</taxon>
        <taxon>Edaphochlamys</taxon>
    </lineage>
</organism>
<comment type="caution">
    <text evidence="10">The sequence shown here is derived from an EMBL/GenBank/DDBJ whole genome shotgun (WGS) entry which is preliminary data.</text>
</comment>
<evidence type="ECO:0000313" key="10">
    <source>
        <dbReference type="EMBL" id="KAG2488779.1"/>
    </source>
</evidence>
<evidence type="ECO:0000313" key="11">
    <source>
        <dbReference type="Proteomes" id="UP000612055"/>
    </source>
</evidence>
<dbReference type="PROSITE" id="PS50192">
    <property type="entry name" value="T_SNARE"/>
    <property type="match status" value="1"/>
</dbReference>
<dbReference type="GO" id="GO:0005737">
    <property type="term" value="C:cytoplasm"/>
    <property type="evidence" value="ECO:0007669"/>
    <property type="project" value="UniProtKB-ARBA"/>
</dbReference>
<evidence type="ECO:0000259" key="9">
    <source>
        <dbReference type="PROSITE" id="PS50192"/>
    </source>
</evidence>
<comment type="subcellular location">
    <subcellularLocation>
        <location evidence="1">Membrane</location>
        <topology evidence="1">Single-pass membrane protein</topology>
    </subcellularLocation>
</comment>
<feature type="coiled-coil region" evidence="7">
    <location>
        <begin position="36"/>
        <end position="81"/>
    </location>
</feature>
<keyword evidence="2" id="KW-0813">Transport</keyword>
<dbReference type="GO" id="GO:0015031">
    <property type="term" value="P:protein transport"/>
    <property type="evidence" value="ECO:0007669"/>
    <property type="project" value="UniProtKB-KW"/>
</dbReference>
<dbReference type="CDD" id="cd15841">
    <property type="entry name" value="SNARE_Qc"/>
    <property type="match status" value="1"/>
</dbReference>
<reference evidence="10" key="1">
    <citation type="journal article" date="2020" name="bioRxiv">
        <title>Comparative genomics of Chlamydomonas.</title>
        <authorList>
            <person name="Craig R.J."/>
            <person name="Hasan A.R."/>
            <person name="Ness R.W."/>
            <person name="Keightley P.D."/>
        </authorList>
    </citation>
    <scope>NUCLEOTIDE SEQUENCE</scope>
    <source>
        <strain evidence="10">CCAP 11/70</strain>
    </source>
</reference>
<evidence type="ECO:0000256" key="7">
    <source>
        <dbReference type="SAM" id="Coils"/>
    </source>
</evidence>
<evidence type="ECO:0000256" key="3">
    <source>
        <dbReference type="ARBA" id="ARBA00022692"/>
    </source>
</evidence>
<evidence type="ECO:0000256" key="5">
    <source>
        <dbReference type="ARBA" id="ARBA00022989"/>
    </source>
</evidence>
<dbReference type="GO" id="GO:0016020">
    <property type="term" value="C:membrane"/>
    <property type="evidence" value="ECO:0007669"/>
    <property type="project" value="UniProtKB-SubCell"/>
</dbReference>
<keyword evidence="7" id="KW-0175">Coiled coil</keyword>